<organism evidence="1 2">
    <name type="scientific">Actinoplanes italicus</name>
    <dbReference type="NCBI Taxonomy" id="113567"/>
    <lineage>
        <taxon>Bacteria</taxon>
        <taxon>Bacillati</taxon>
        <taxon>Actinomycetota</taxon>
        <taxon>Actinomycetes</taxon>
        <taxon>Micromonosporales</taxon>
        <taxon>Micromonosporaceae</taxon>
        <taxon>Actinoplanes</taxon>
    </lineage>
</organism>
<comment type="caution">
    <text evidence="1">The sequence shown here is derived from an EMBL/GenBank/DDBJ whole genome shotgun (WGS) entry which is preliminary data.</text>
</comment>
<dbReference type="Proteomes" id="UP000239415">
    <property type="component" value="Unassembled WGS sequence"/>
</dbReference>
<keyword evidence="2" id="KW-1185">Reference proteome</keyword>
<proteinExistence type="predicted"/>
<protein>
    <submittedName>
        <fullName evidence="1">Uncharacterized protein</fullName>
    </submittedName>
</protein>
<gene>
    <name evidence="1" type="ORF">CLV67_103388</name>
</gene>
<dbReference type="RefSeq" id="WP_106316808.1">
    <property type="nucleotide sequence ID" value="NZ_BOMO01000042.1"/>
</dbReference>
<accession>A0A2T0KJC9</accession>
<evidence type="ECO:0000313" key="1">
    <source>
        <dbReference type="EMBL" id="PRX23639.1"/>
    </source>
</evidence>
<evidence type="ECO:0000313" key="2">
    <source>
        <dbReference type="Proteomes" id="UP000239415"/>
    </source>
</evidence>
<name>A0A2T0KJC9_9ACTN</name>
<dbReference type="OrthoDB" id="3298128at2"/>
<reference evidence="1 2" key="1">
    <citation type="submission" date="2018-03" db="EMBL/GenBank/DDBJ databases">
        <title>Genomic Encyclopedia of Archaeal and Bacterial Type Strains, Phase II (KMG-II): from individual species to whole genera.</title>
        <authorList>
            <person name="Goeker M."/>
        </authorList>
    </citation>
    <scope>NUCLEOTIDE SEQUENCE [LARGE SCALE GENOMIC DNA]</scope>
    <source>
        <strain evidence="1 2">DSM 43146</strain>
    </source>
</reference>
<dbReference type="AlphaFoldDB" id="A0A2T0KJC9"/>
<dbReference type="EMBL" id="PVMZ01000003">
    <property type="protein sequence ID" value="PRX23639.1"/>
    <property type="molecule type" value="Genomic_DNA"/>
</dbReference>
<sequence>MTPIDFLNRAHEIAPTPDENGTRDDWKRCFAAQALAAFAAFYQVTHEVKTGDDRPEIGYLALIGHTSVSAVLGLDAPADQLPTLLWEYTPEGGALNGEWEQYICYVLDRLGINPADLDERYDARHFTSPSRTAVA</sequence>